<dbReference type="EMBL" id="MQUC01000003">
    <property type="protein sequence ID" value="PRP68050.1"/>
    <property type="molecule type" value="Genomic_DNA"/>
</dbReference>
<comment type="caution">
    <text evidence="2">The sequence shown here is derived from an EMBL/GenBank/DDBJ whole genome shotgun (WGS) entry which is preliminary data.</text>
</comment>
<evidence type="ECO:0000256" key="1">
    <source>
        <dbReference type="SAM" id="SignalP"/>
    </source>
</evidence>
<feature type="signal peptide" evidence="1">
    <location>
        <begin position="1"/>
        <end position="18"/>
    </location>
</feature>
<dbReference type="RefSeq" id="WP_105983726.1">
    <property type="nucleotide sequence ID" value="NZ_MQUC01000003.1"/>
</dbReference>
<dbReference type="Proteomes" id="UP000239532">
    <property type="component" value="Unassembled WGS sequence"/>
</dbReference>
<evidence type="ECO:0000313" key="3">
    <source>
        <dbReference type="Proteomes" id="UP000239532"/>
    </source>
</evidence>
<sequence>MKKSLFIFCFLCFVISFAQVGIGTAMPDPSALLDISSSTQGMLAPRMTTTQRLAIVSPANGLLVYDTDENRFFFYEDDSWSSLDPVKKRTNYKLVQSIADLTDELTAGSGSKYVLNTDFLYEINGTIIFDFPIDLNGAYIEGVDSSEDILVNNSSGSLFEGTSGGGLRNLTLSGNGKQLFDITGTATDLLLINNTVIAGASTVGTLSGLGTVFLSVTQYISNMDGLTIDNIDNFFVSNIFWTETNTGTFMEFTGSFEDLQMNGGRVVTDSGEIGIDVSANPNIVNDATLAELSFVGDGTFVEGYTVGSYTGFNFTNDWNVNCSGIPAETDVQATGDLNFDFGPTTGAPTTFTSNIPKKLEGFTTTNNSFRFIPSGNNRIVYDGKQERFFNVNASLSFQGDMPNDRFIFYLAKGGPAPGNPAAVLNETRVWRQVITGGDLGAVPITGVINLEPGEYVEVWVQRFSGSGRVLTVSLNLTIF</sequence>
<protein>
    <submittedName>
        <fullName evidence="2">Cell wall anchor protein</fullName>
    </submittedName>
</protein>
<gene>
    <name evidence="2" type="ORF">BST86_13590</name>
</gene>
<dbReference type="OrthoDB" id="581140at2"/>
<proteinExistence type="predicted"/>
<name>A0A2S9WX45_9FLAO</name>
<reference evidence="2 3" key="1">
    <citation type="submission" date="2016-11" db="EMBL/GenBank/DDBJ databases">
        <title>Trade-off between light-utilization and light-protection in marine flavobacteria.</title>
        <authorList>
            <person name="Kumagai Y."/>
        </authorList>
    </citation>
    <scope>NUCLEOTIDE SEQUENCE [LARGE SCALE GENOMIC DNA]</scope>
    <source>
        <strain evidence="2 3">JCM 17109</strain>
    </source>
</reference>
<evidence type="ECO:0000313" key="2">
    <source>
        <dbReference type="EMBL" id="PRP68050.1"/>
    </source>
</evidence>
<keyword evidence="1" id="KW-0732">Signal</keyword>
<dbReference type="AlphaFoldDB" id="A0A2S9WX45"/>
<accession>A0A2S9WX45</accession>
<organism evidence="2 3">
    <name type="scientific">Nonlabens agnitus</name>
    <dbReference type="NCBI Taxonomy" id="870484"/>
    <lineage>
        <taxon>Bacteria</taxon>
        <taxon>Pseudomonadati</taxon>
        <taxon>Bacteroidota</taxon>
        <taxon>Flavobacteriia</taxon>
        <taxon>Flavobacteriales</taxon>
        <taxon>Flavobacteriaceae</taxon>
        <taxon>Nonlabens</taxon>
    </lineage>
</organism>
<feature type="chain" id="PRO_5015643307" evidence="1">
    <location>
        <begin position="19"/>
        <end position="479"/>
    </location>
</feature>
<keyword evidence="3" id="KW-1185">Reference proteome</keyword>